<name>A0AAV0YKD4_VICFA</name>
<proteinExistence type="predicted"/>
<evidence type="ECO:0008006" key="6">
    <source>
        <dbReference type="Google" id="ProtNLM"/>
    </source>
</evidence>
<dbReference type="EMBL" id="CATIWC010002667">
    <property type="protein sequence ID" value="CAI8584967.1"/>
    <property type="molecule type" value="Genomic_DNA"/>
</dbReference>
<dbReference type="PANTHER" id="PTHR31973:SF187">
    <property type="entry name" value="MUTATOR TRANSPOSASE MUDRA PROTEIN"/>
    <property type="match status" value="1"/>
</dbReference>
<gene>
    <name evidence="4" type="ORF">VFH_U102080</name>
</gene>
<evidence type="ECO:0000313" key="5">
    <source>
        <dbReference type="Proteomes" id="UP001157006"/>
    </source>
</evidence>
<dbReference type="Pfam" id="PF26130">
    <property type="entry name" value="PB1-like"/>
    <property type="match status" value="1"/>
</dbReference>
<reference evidence="4 5" key="1">
    <citation type="submission" date="2023-01" db="EMBL/GenBank/DDBJ databases">
        <authorList>
            <person name="Kreplak J."/>
        </authorList>
    </citation>
    <scope>NUCLEOTIDE SEQUENCE [LARGE SCALE GENOMIC DNA]</scope>
</reference>
<organism evidence="4 5">
    <name type="scientific">Vicia faba</name>
    <name type="common">Broad bean</name>
    <name type="synonym">Faba vulgaris</name>
    <dbReference type="NCBI Taxonomy" id="3906"/>
    <lineage>
        <taxon>Eukaryota</taxon>
        <taxon>Viridiplantae</taxon>
        <taxon>Streptophyta</taxon>
        <taxon>Embryophyta</taxon>
        <taxon>Tracheophyta</taxon>
        <taxon>Spermatophyta</taxon>
        <taxon>Magnoliopsida</taxon>
        <taxon>eudicotyledons</taxon>
        <taxon>Gunneridae</taxon>
        <taxon>Pentapetalae</taxon>
        <taxon>rosids</taxon>
        <taxon>fabids</taxon>
        <taxon>Fabales</taxon>
        <taxon>Fabaceae</taxon>
        <taxon>Papilionoideae</taxon>
        <taxon>50 kb inversion clade</taxon>
        <taxon>NPAAA clade</taxon>
        <taxon>Hologalegina</taxon>
        <taxon>IRL clade</taxon>
        <taxon>Fabeae</taxon>
        <taxon>Vicia</taxon>
    </lineage>
</organism>
<dbReference type="Pfam" id="PF03108">
    <property type="entry name" value="DBD_Tnp_Mut"/>
    <property type="match status" value="1"/>
</dbReference>
<accession>A0AAV0YKD4</accession>
<dbReference type="InterPro" id="IPR004332">
    <property type="entry name" value="Transposase_MuDR"/>
</dbReference>
<sequence length="555" mass="63415">MFNGSAYVALHTSHQRALCVMEEILNITIHHSGQFVSEDLSVYEGGEIADLRVDADMWGYFELLGAIKELGYPAIEKIYYKDPTAGMNLLFDDKGALEIADLYRVHLRVEVFIQHPLSQPEYVDESEVILDEIPLNVMEDDAVRQNEVSEDAVGQKEASEDVVIQKDIQKEAIEDVVGQKEASEDVVIQNEASEDDVGQKEASENAVGQNDDDSSDDDSSDDSSFSYDSAKEVVFDDETDDCDTDLEEEEGMAEVTDLCETEPNKEDSKGSDKGSDNESEDLVSDCDSEDSNTTKRKKYPIFKLLKDMSNYKWEVGTYFSTKEDIKEAVTSYAVQSGRNLKYIKNDKIRVRVRCKDGCEWEGYWDKLDVEDTWQLRKVIDTHSCSREYHVKLLKTKWLSKRLQNALKTNPRLKLKDIKEKVQRKWNVGVNKTKAIRARFAARDMVDGSFLGDYTRIYNYAHELLRSNPGSTVKVHVQPAQEGSVFRNYTSKGFTYAWQLVRKASGGREECLTYTFISDQQKGLLPAMEELLPTVEQRFCVRHLYNNFRKRFPGKN</sequence>
<feature type="compositionally biased region" description="Acidic residues" evidence="1">
    <location>
        <begin position="277"/>
        <end position="290"/>
    </location>
</feature>
<feature type="compositionally biased region" description="Acidic residues" evidence="1">
    <location>
        <begin position="235"/>
        <end position="260"/>
    </location>
</feature>
<dbReference type="PANTHER" id="PTHR31973">
    <property type="entry name" value="POLYPROTEIN, PUTATIVE-RELATED"/>
    <property type="match status" value="1"/>
</dbReference>
<protein>
    <recommendedName>
        <fullName evidence="6">Transposase MuDR plant domain-containing protein</fullName>
    </recommendedName>
</protein>
<feature type="compositionally biased region" description="Acidic residues" evidence="1">
    <location>
        <begin position="210"/>
        <end position="221"/>
    </location>
</feature>
<feature type="compositionally biased region" description="Basic and acidic residues" evidence="1">
    <location>
        <begin position="262"/>
        <end position="276"/>
    </location>
</feature>
<keyword evidence="5" id="KW-1185">Reference proteome</keyword>
<dbReference type="InterPro" id="IPR058594">
    <property type="entry name" value="PB1-like_dom_pln"/>
</dbReference>
<evidence type="ECO:0000313" key="4">
    <source>
        <dbReference type="EMBL" id="CAI8584967.1"/>
    </source>
</evidence>
<feature type="domain" description="PB1-like" evidence="3">
    <location>
        <begin position="21"/>
        <end position="115"/>
    </location>
</feature>
<evidence type="ECO:0000259" key="2">
    <source>
        <dbReference type="Pfam" id="PF03108"/>
    </source>
</evidence>
<feature type="domain" description="Transposase MuDR plant" evidence="2">
    <location>
        <begin position="311"/>
        <end position="360"/>
    </location>
</feature>
<dbReference type="AlphaFoldDB" id="A0AAV0YKD4"/>
<feature type="region of interest" description="Disordered" evidence="1">
    <location>
        <begin position="175"/>
        <end position="293"/>
    </location>
</feature>
<evidence type="ECO:0000256" key="1">
    <source>
        <dbReference type="SAM" id="MobiDB-lite"/>
    </source>
</evidence>
<comment type="caution">
    <text evidence="4">The sequence shown here is derived from an EMBL/GenBank/DDBJ whole genome shotgun (WGS) entry which is preliminary data.</text>
</comment>
<evidence type="ECO:0000259" key="3">
    <source>
        <dbReference type="Pfam" id="PF26130"/>
    </source>
</evidence>
<dbReference type="Proteomes" id="UP001157006">
    <property type="component" value="Unassembled WGS sequence"/>
</dbReference>